<dbReference type="Gene3D" id="1.25.10.10">
    <property type="entry name" value="Leucine-rich Repeat Variant"/>
    <property type="match status" value="4"/>
</dbReference>
<dbReference type="InterPro" id="IPR000403">
    <property type="entry name" value="PI3/4_kinase_cat_dom"/>
</dbReference>
<feature type="domain" description="PI3K/PI4K catalytic" evidence="14">
    <location>
        <begin position="1978"/>
        <end position="2319"/>
    </location>
</feature>
<dbReference type="GO" id="GO:0004674">
    <property type="term" value="F:protein serine/threonine kinase activity"/>
    <property type="evidence" value="ECO:0007669"/>
    <property type="project" value="UniProtKB-KW"/>
</dbReference>
<dbReference type="Proteomes" id="UP000677054">
    <property type="component" value="Unassembled WGS sequence"/>
</dbReference>
<dbReference type="PANTHER" id="PTHR11139">
    <property type="entry name" value="ATAXIA TELANGIECTASIA MUTATED ATM -RELATED"/>
    <property type="match status" value="1"/>
</dbReference>
<gene>
    <name evidence="17" type="ORF">DSTB1V02_LOCUS771</name>
</gene>
<dbReference type="InterPro" id="IPR014009">
    <property type="entry name" value="PIK_FAT"/>
</dbReference>
<dbReference type="GO" id="GO:0031932">
    <property type="term" value="C:TORC2 complex"/>
    <property type="evidence" value="ECO:0007669"/>
    <property type="project" value="TreeGrafter"/>
</dbReference>
<dbReference type="InterPro" id="IPR036738">
    <property type="entry name" value="FRB_sf"/>
</dbReference>
<dbReference type="PROSITE" id="PS50290">
    <property type="entry name" value="PI3_4_KINASE_3"/>
    <property type="match status" value="1"/>
</dbReference>
<dbReference type="SMART" id="SM01345">
    <property type="entry name" value="Rapamycin_bind"/>
    <property type="match status" value="1"/>
</dbReference>
<keyword evidence="9" id="KW-0131">Cell cycle</keyword>
<sequence>MSGQVIQQQIVAGLKSRHEETRLKAAQDLYTYVTTDLREVPQEDFNAFLEHVFQVVSEMVNSSDPNEVKGAILAIMNLTSADVVITSRLMSRCAHIFRNLLPSNDPGVMELAAKAVARFALVSGTYEFGIYEMERAFEWLAAERHEGKRLAAVLVLRELSGVMPTFFFQQINQFFDSIFHAVRDPKPLIRETAVAALRSALRITSQREGKEALQPTCGGGRLRLPSFPLVMRGHANPFLSPTAPLSMSGIDLSLKMHQPRLHESSECRSLISKNFHPITTQVLKQKGSRSLHVQLILLALLPRLAAFNPQGFLSQYLQESMSHVLLCVRRDRERSNAFLAMGLLAVASKDNILPYLPKIMDVLRFSILSKDKKKTTIDPSMFTCLSLLARAVGSHLELEIKELLNPMLSTGLSPPLTAALSELAMQIPQLKQEIAESLLRVLSQILHGKVGKKTGHSHSYVDSQPGDPGSIVLALHTLGTFDFEVLIGLFTGHSLLPFVKHCAEEYLRSEEKEVRKEAVWTCSHLLVSAMASASKNHHIESPTLLLTVSNVLSSLLNVSITDPEPEIRLCVLECLEEEFDSHLAQAENLQALLYAANDEVFQVRERAICVVGRLSERNPAYVMPSLRKTLLQLLTELEYSGVGRNKEQSAHLLGHLVATSSYLLEPYLNPIMKVLVAQLKDPDPNPGVVVKVLLAIGEQAQVSGLEMRKWIGELLPLLLDLLVDSSSPQKREVALWTLGQVVESTGFVVQPYHSHPQLLDILLDLLKTEQAPNIRKETIRVLGLLGALDPYEQKMSRGIIRDQLAADAIPYESESDIHQEMTTSELLVSMNMTASSLEEFYPAVTIVMLMKILRDPSLSQHHTLVVPAVTTIFKSLGVKCVPYISQVIPCLLNVIRTADVPFRDFLFKQLATLITVVKHHIRNYLEDIFQLIKVSEFWTVNSPLQTTLIFLVEHMAAALGCELKVFLPQLIPHILRILLHDASPGRKVTLKMLNAVKKFGSSLSEYIHMILPPIIRLFDAPDVPIPVRRCALETVDQLSDSLDFSDYAVKLIHPLVRTMDTCAELRNAALDTLAAIVLQLGKKYEVFIPMTQRVLAKHKIHHHRYEVLLSWVLKGGISCYEEDDPVLSRPRTMHQRIKNPDAVMTTIKNKLNVSSQNLQKAWEGTHRVSKDDWLEWLRQLSIKLLKESSSPALRSCSNLAQTYSHLLRDLFNAAFVSCWTELREAHQKALIRALEEALLVQDIPEVTQTILNLAEFMEHCDKGPLPLDPQVLGERAMECRAYAKALHYKEDEFHKGPTTEVIGALISINQMLQQKEAAAGLLDYAMKNLSHDLEVKEDWYEKLHDWKAALAAYEKNLLIDTQNENAKLGQMRCLQALGEWGKLGELAGTWQGDMEESIASMAAAASWGLKQWEPMEKYAGLIPKETPQGSFFRAVLSIHKGDFLDAQKWIDSARESLDTELTSMAGESYQRAYSAMVSVQMLAELEEVITYKLVPQRQPFIKRMWWERLQGCQRVVEDWQKILQVHSLVLSPYEEQEAWLKYASLCRKAGQQGPSHKTLIMLLGQDPSEDPSEPLPFGPSPQVTYAYAKHLWMGNQKDVAFKKLQEYVNRILHPRVSNLNSEDMEKHCELNSLLAKCYLRLGMWQEELEGITASSIPAVLRYYSAATQHDPNWYKAWHAWACMNFEAVLHHVKEDPIQWKPYCVAAVMGFFRSISLAHGSSLQDTLRLLTLCFDYGYHDEVHEALVDGVRTINVDTWLQVIPQLIARIDVPRPLVAQLIQQLLMDIGRAHPQALVYPLTVASKSSVSARQLAANKILSNMKEHSPNLVQQALMVSEELIRVAILWHELWYEGLEEASRLYYTEGNIKGMFATLEPLHAMMEKGPQTLKETSFYQAYGRELMEAHEWCKKYQRTGNIRDLNQAWDLHYHVFRRISKQLPQLTSLELQYVSPKLLESKDLELAVPGTYVPHKPVVRIAKVQPSLQVITSKQRPRKLVLQGSNGRDYMFLLKGHEDLRQDERVMQLFGLVNTMLLQEPETLRRNLTIQRYAVIPLSTNSGLISWVPHCDTLHALIRDYREKKKILLNIEHRIMLRMAPDYDHLMLMQKVEVFEHALDHTAGDDLARLLWLKSPSSEVWFDHRTNYTRSLAVMSMVGYILGLGDRQVFIPLPFILIMFFQVMSMIRVCSSHSHPSNLMLDRKSGKVLHIDFGDCFEVAMTREKFPEKIPFRLTRMLINAMEVTGIEGTYRMTCESVMRVLRKNRDSVMAVLEAFVYDPLLNWRLVENIQGKKGNRSSKSGSGSDKEEKEGGEERGGDGDRGDVPPPEGEMILNKKAVGIINRVKEKLTGRDFNGDDVLPVEEQVQLLIMQATSHENLCQCYIGW</sequence>
<name>A0A7R8WZ74_9CRUS</name>
<evidence type="ECO:0000256" key="3">
    <source>
        <dbReference type="ARBA" id="ARBA00022679"/>
    </source>
</evidence>
<dbReference type="Gene3D" id="1.20.120.150">
    <property type="entry name" value="FKBP12-rapamycin binding domain"/>
    <property type="match status" value="1"/>
</dbReference>
<dbReference type="EMBL" id="LR899577">
    <property type="protein sequence ID" value="CAD7240764.1"/>
    <property type="molecule type" value="Genomic_DNA"/>
</dbReference>
<dbReference type="Pfam" id="PF02260">
    <property type="entry name" value="FATC"/>
    <property type="match status" value="1"/>
</dbReference>
<evidence type="ECO:0000256" key="6">
    <source>
        <dbReference type="ARBA" id="ARBA00022777"/>
    </source>
</evidence>
<dbReference type="InterPro" id="IPR024585">
    <property type="entry name" value="mTOR_dom"/>
</dbReference>
<dbReference type="PROSITE" id="PS51189">
    <property type="entry name" value="FAT"/>
    <property type="match status" value="1"/>
</dbReference>
<comment type="catalytic activity">
    <reaction evidence="11">
        <text>L-seryl-[protein] + ATP = O-phospho-L-seryl-[protein] + ADP + H(+)</text>
        <dbReference type="Rhea" id="RHEA:17989"/>
        <dbReference type="Rhea" id="RHEA-COMP:9863"/>
        <dbReference type="Rhea" id="RHEA-COMP:11604"/>
        <dbReference type="ChEBI" id="CHEBI:15378"/>
        <dbReference type="ChEBI" id="CHEBI:29999"/>
        <dbReference type="ChEBI" id="CHEBI:30616"/>
        <dbReference type="ChEBI" id="CHEBI:83421"/>
        <dbReference type="ChEBI" id="CHEBI:456216"/>
        <dbReference type="EC" id="2.7.11.1"/>
    </reaction>
</comment>
<dbReference type="FunFam" id="1.25.10.10:FF:000371">
    <property type="entry name" value="Serine/threonine-protein kinase TOR"/>
    <property type="match status" value="1"/>
</dbReference>
<dbReference type="InterPro" id="IPR003152">
    <property type="entry name" value="FATC_dom"/>
</dbReference>
<dbReference type="Gene3D" id="1.10.1070.11">
    <property type="entry name" value="Phosphatidylinositol 3-/4-kinase, catalytic domain"/>
    <property type="match status" value="1"/>
</dbReference>
<dbReference type="InterPro" id="IPR011989">
    <property type="entry name" value="ARM-like"/>
</dbReference>
<dbReference type="FunFam" id="3.30.1010.10:FF:000004">
    <property type="entry name" value="Serine/threonine-protein kinase TOR"/>
    <property type="match status" value="1"/>
</dbReference>
<dbReference type="SMART" id="SM01343">
    <property type="entry name" value="FATC"/>
    <property type="match status" value="1"/>
</dbReference>
<evidence type="ECO:0000313" key="18">
    <source>
        <dbReference type="Proteomes" id="UP000677054"/>
    </source>
</evidence>
<dbReference type="Pfam" id="PF23593">
    <property type="entry name" value="HEAT_ATR"/>
    <property type="match status" value="1"/>
</dbReference>
<feature type="domain" description="FAT" evidence="15">
    <location>
        <begin position="1271"/>
        <end position="1804"/>
    </location>
</feature>
<evidence type="ECO:0000256" key="1">
    <source>
        <dbReference type="ARBA" id="ARBA00011031"/>
    </source>
</evidence>
<dbReference type="GO" id="GO:0016242">
    <property type="term" value="P:negative regulation of macroautophagy"/>
    <property type="evidence" value="ECO:0007669"/>
    <property type="project" value="TreeGrafter"/>
</dbReference>
<proteinExistence type="inferred from homology"/>
<reference evidence="17" key="1">
    <citation type="submission" date="2020-11" db="EMBL/GenBank/DDBJ databases">
        <authorList>
            <person name="Tran Van P."/>
        </authorList>
    </citation>
    <scope>NUCLEOTIDE SEQUENCE</scope>
</reference>
<evidence type="ECO:0000256" key="9">
    <source>
        <dbReference type="ARBA" id="ARBA00023306"/>
    </source>
</evidence>
<dbReference type="SUPFAM" id="SSF48371">
    <property type="entry name" value="ARM repeat"/>
    <property type="match status" value="2"/>
</dbReference>
<evidence type="ECO:0000256" key="13">
    <source>
        <dbReference type="SAM" id="MobiDB-lite"/>
    </source>
</evidence>
<dbReference type="FunFam" id="1.20.120.150:FF:000001">
    <property type="entry name" value="Serine/threonine-protein kinase TOR"/>
    <property type="match status" value="1"/>
</dbReference>
<dbReference type="InterPro" id="IPR011009">
    <property type="entry name" value="Kinase-like_dom_sf"/>
</dbReference>
<evidence type="ECO:0000256" key="12">
    <source>
        <dbReference type="RuleBase" id="RU364109"/>
    </source>
</evidence>
<keyword evidence="4" id="KW-0677">Repeat</keyword>
<keyword evidence="3 12" id="KW-0808">Transferase</keyword>
<dbReference type="InterPro" id="IPR011990">
    <property type="entry name" value="TPR-like_helical_dom_sf"/>
</dbReference>
<dbReference type="Gene3D" id="1.25.40.10">
    <property type="entry name" value="Tetratricopeptide repeat domain"/>
    <property type="match status" value="1"/>
</dbReference>
<dbReference type="InterPro" id="IPR057564">
    <property type="entry name" value="HEAT_ATR"/>
</dbReference>
<dbReference type="InterPro" id="IPR016024">
    <property type="entry name" value="ARM-type_fold"/>
</dbReference>
<evidence type="ECO:0000256" key="7">
    <source>
        <dbReference type="ARBA" id="ARBA00022840"/>
    </source>
</evidence>
<evidence type="ECO:0000256" key="5">
    <source>
        <dbReference type="ARBA" id="ARBA00022741"/>
    </source>
</evidence>
<dbReference type="InterPro" id="IPR026683">
    <property type="entry name" value="TOR_cat"/>
</dbReference>
<dbReference type="InterPro" id="IPR050517">
    <property type="entry name" value="DDR_Repair_Kinase"/>
</dbReference>
<dbReference type="Pfam" id="PF08771">
    <property type="entry name" value="FRB_dom"/>
    <property type="match status" value="1"/>
</dbReference>
<dbReference type="GO" id="GO:0005737">
    <property type="term" value="C:cytoplasm"/>
    <property type="evidence" value="ECO:0007669"/>
    <property type="project" value="TreeGrafter"/>
</dbReference>
<dbReference type="GO" id="GO:0038202">
    <property type="term" value="P:TORC1 signaling"/>
    <property type="evidence" value="ECO:0007669"/>
    <property type="project" value="TreeGrafter"/>
</dbReference>
<comment type="catalytic activity">
    <reaction evidence="10 12">
        <text>L-threonyl-[protein] + ATP = O-phospho-L-threonyl-[protein] + ADP + H(+)</text>
        <dbReference type="Rhea" id="RHEA:46608"/>
        <dbReference type="Rhea" id="RHEA-COMP:11060"/>
        <dbReference type="Rhea" id="RHEA-COMP:11605"/>
        <dbReference type="ChEBI" id="CHEBI:15378"/>
        <dbReference type="ChEBI" id="CHEBI:30013"/>
        <dbReference type="ChEBI" id="CHEBI:30616"/>
        <dbReference type="ChEBI" id="CHEBI:61977"/>
        <dbReference type="ChEBI" id="CHEBI:456216"/>
        <dbReference type="EC" id="2.7.11.1"/>
    </reaction>
</comment>
<keyword evidence="6 12" id="KW-0418">Kinase</keyword>
<keyword evidence="18" id="KW-1185">Reference proteome</keyword>
<keyword evidence="2 12" id="KW-0723">Serine/threonine-protein kinase</keyword>
<dbReference type="CDD" id="cd05169">
    <property type="entry name" value="PIKKc_TOR"/>
    <property type="match status" value="1"/>
</dbReference>
<evidence type="ECO:0000256" key="8">
    <source>
        <dbReference type="ARBA" id="ARBA00023254"/>
    </source>
</evidence>
<organism evidence="17">
    <name type="scientific">Darwinula stevensoni</name>
    <dbReference type="NCBI Taxonomy" id="69355"/>
    <lineage>
        <taxon>Eukaryota</taxon>
        <taxon>Metazoa</taxon>
        <taxon>Ecdysozoa</taxon>
        <taxon>Arthropoda</taxon>
        <taxon>Crustacea</taxon>
        <taxon>Oligostraca</taxon>
        <taxon>Ostracoda</taxon>
        <taxon>Podocopa</taxon>
        <taxon>Podocopida</taxon>
        <taxon>Darwinulocopina</taxon>
        <taxon>Darwinuloidea</taxon>
        <taxon>Darwinulidae</taxon>
        <taxon>Darwinula</taxon>
    </lineage>
</organism>
<keyword evidence="5 12" id="KW-0547">Nucleotide-binding</keyword>
<dbReference type="GO" id="GO:0005634">
    <property type="term" value="C:nucleus"/>
    <property type="evidence" value="ECO:0007669"/>
    <property type="project" value="TreeGrafter"/>
</dbReference>
<dbReference type="GO" id="GO:1901992">
    <property type="term" value="P:positive regulation of mitotic cell cycle phase transition"/>
    <property type="evidence" value="ECO:0007669"/>
    <property type="project" value="UniProtKB-ARBA"/>
</dbReference>
<dbReference type="GO" id="GO:0010972">
    <property type="term" value="P:negative regulation of G2/M transition of mitotic cell cycle"/>
    <property type="evidence" value="ECO:0007669"/>
    <property type="project" value="UniProtKB-ARBA"/>
</dbReference>
<evidence type="ECO:0000259" key="16">
    <source>
        <dbReference type="PROSITE" id="PS51190"/>
    </source>
</evidence>
<comment type="similarity">
    <text evidence="1 12">Belongs to the PI3/PI4-kinase family.</text>
</comment>
<dbReference type="Gene3D" id="3.30.1010.10">
    <property type="entry name" value="Phosphatidylinositol 3-kinase Catalytic Subunit, Chain A, domain 4"/>
    <property type="match status" value="1"/>
</dbReference>
<accession>A0A7R8WZ74</accession>
<dbReference type="SUPFAM" id="SSF47212">
    <property type="entry name" value="FKBP12-rapamycin-binding domain of FKBP-rapamycin-associated protein (FRAP)"/>
    <property type="match status" value="1"/>
</dbReference>
<keyword evidence="7 12" id="KW-0067">ATP-binding</keyword>
<evidence type="ECO:0000259" key="14">
    <source>
        <dbReference type="PROSITE" id="PS50290"/>
    </source>
</evidence>
<dbReference type="OrthoDB" id="2250022at2759"/>
<protein>
    <recommendedName>
        <fullName evidence="12">Serine/threonine-protein kinase TOR</fullName>
        <ecNumber evidence="12">2.7.11.1</ecNumber>
    </recommendedName>
</protein>
<feature type="compositionally biased region" description="Basic and acidic residues" evidence="13">
    <location>
        <begin position="2299"/>
        <end position="2318"/>
    </location>
</feature>
<feature type="region of interest" description="Disordered" evidence="13">
    <location>
        <begin position="2287"/>
        <end position="2324"/>
    </location>
</feature>
<keyword evidence="8" id="KW-0469">Meiosis</keyword>
<dbReference type="PANTHER" id="PTHR11139:SF9">
    <property type="entry name" value="SERINE_THREONINE-PROTEIN KINASE MTOR"/>
    <property type="match status" value="1"/>
</dbReference>
<dbReference type="InterPro" id="IPR003151">
    <property type="entry name" value="PIK-rel_kinase_FAT"/>
</dbReference>
<dbReference type="GO" id="GO:0031931">
    <property type="term" value="C:TORC1 complex"/>
    <property type="evidence" value="ECO:0007669"/>
    <property type="project" value="TreeGrafter"/>
</dbReference>
<evidence type="ECO:0000256" key="10">
    <source>
        <dbReference type="ARBA" id="ARBA00047899"/>
    </source>
</evidence>
<dbReference type="EMBL" id="CAJPEV010000060">
    <property type="protein sequence ID" value="CAG0879821.1"/>
    <property type="molecule type" value="Genomic_DNA"/>
</dbReference>
<dbReference type="SMART" id="SM00146">
    <property type="entry name" value="PI3Kc"/>
    <property type="match status" value="1"/>
</dbReference>
<dbReference type="GO" id="GO:0044877">
    <property type="term" value="F:protein-containing complex binding"/>
    <property type="evidence" value="ECO:0007669"/>
    <property type="project" value="InterPro"/>
</dbReference>
<dbReference type="GO" id="GO:0005524">
    <property type="term" value="F:ATP binding"/>
    <property type="evidence" value="ECO:0007669"/>
    <property type="project" value="UniProtKB-KW"/>
</dbReference>
<evidence type="ECO:0000256" key="11">
    <source>
        <dbReference type="ARBA" id="ARBA00048679"/>
    </source>
</evidence>
<evidence type="ECO:0000313" key="17">
    <source>
        <dbReference type="EMBL" id="CAD7240764.1"/>
    </source>
</evidence>
<dbReference type="InterPro" id="IPR018936">
    <property type="entry name" value="PI3/4_kinase_CS"/>
</dbReference>
<dbReference type="InterPro" id="IPR009076">
    <property type="entry name" value="FRB_dom"/>
</dbReference>
<dbReference type="SUPFAM" id="SSF56112">
    <property type="entry name" value="Protein kinase-like (PK-like)"/>
    <property type="match status" value="1"/>
</dbReference>
<dbReference type="Pfam" id="PF00454">
    <property type="entry name" value="PI3_PI4_kinase"/>
    <property type="match status" value="2"/>
</dbReference>
<evidence type="ECO:0000259" key="15">
    <source>
        <dbReference type="PROSITE" id="PS51189"/>
    </source>
</evidence>
<dbReference type="PROSITE" id="PS51190">
    <property type="entry name" value="FATC"/>
    <property type="match status" value="1"/>
</dbReference>
<dbReference type="GO" id="GO:0051321">
    <property type="term" value="P:meiotic cell cycle"/>
    <property type="evidence" value="ECO:0007669"/>
    <property type="project" value="UniProtKB-KW"/>
</dbReference>
<feature type="domain" description="FATC" evidence="16">
    <location>
        <begin position="2352"/>
        <end position="2380"/>
    </location>
</feature>
<evidence type="ECO:0000256" key="4">
    <source>
        <dbReference type="ARBA" id="ARBA00022737"/>
    </source>
</evidence>
<dbReference type="Pfam" id="PF02259">
    <property type="entry name" value="FAT"/>
    <property type="match status" value="1"/>
</dbReference>
<dbReference type="PROSITE" id="PS00915">
    <property type="entry name" value="PI3_4_KINASE_1"/>
    <property type="match status" value="1"/>
</dbReference>
<dbReference type="InterPro" id="IPR036940">
    <property type="entry name" value="PI3/4_kinase_cat_sf"/>
</dbReference>
<dbReference type="EC" id="2.7.11.1" evidence="12"/>
<evidence type="ECO:0000256" key="2">
    <source>
        <dbReference type="ARBA" id="ARBA00022527"/>
    </source>
</evidence>
<dbReference type="SMART" id="SM01346">
    <property type="entry name" value="DUF3385"/>
    <property type="match status" value="1"/>
</dbReference>
<dbReference type="GO" id="GO:0045944">
    <property type="term" value="P:positive regulation of transcription by RNA polymerase II"/>
    <property type="evidence" value="ECO:0007669"/>
    <property type="project" value="UniProtKB-ARBA"/>
</dbReference>
<dbReference type="GO" id="GO:0000785">
    <property type="term" value="C:chromatin"/>
    <property type="evidence" value="ECO:0007669"/>
    <property type="project" value="UniProtKB-ARBA"/>
</dbReference>
<dbReference type="Pfam" id="PF11865">
    <property type="entry name" value="mTOR_dom"/>
    <property type="match status" value="1"/>
</dbReference>